<proteinExistence type="predicted"/>
<dbReference type="KEGG" id="psoj:PHYSODRAFT_416353"/>
<dbReference type="AlphaFoldDB" id="G4YTH6"/>
<evidence type="ECO:0000313" key="1">
    <source>
        <dbReference type="EMBL" id="EGZ23575.1"/>
    </source>
</evidence>
<feature type="non-terminal residue" evidence="1">
    <location>
        <position position="94"/>
    </location>
</feature>
<dbReference type="InParanoid" id="G4YTH6"/>
<gene>
    <name evidence="1" type="ORF">PHYSODRAFT_416353</name>
</gene>
<name>G4YTH6_PHYSP</name>
<protein>
    <submittedName>
        <fullName evidence="1">Uncharacterized protein</fullName>
    </submittedName>
</protein>
<accession>G4YTH6</accession>
<reference evidence="1 2" key="1">
    <citation type="journal article" date="2006" name="Science">
        <title>Phytophthora genome sequences uncover evolutionary origins and mechanisms of pathogenesis.</title>
        <authorList>
            <person name="Tyler B.M."/>
            <person name="Tripathy S."/>
            <person name="Zhang X."/>
            <person name="Dehal P."/>
            <person name="Jiang R.H."/>
            <person name="Aerts A."/>
            <person name="Arredondo F.D."/>
            <person name="Baxter L."/>
            <person name="Bensasson D."/>
            <person name="Beynon J.L."/>
            <person name="Chapman J."/>
            <person name="Damasceno C.M."/>
            <person name="Dorrance A.E."/>
            <person name="Dou D."/>
            <person name="Dickerman A.W."/>
            <person name="Dubchak I.L."/>
            <person name="Garbelotto M."/>
            <person name="Gijzen M."/>
            <person name="Gordon S.G."/>
            <person name="Govers F."/>
            <person name="Grunwald N.J."/>
            <person name="Huang W."/>
            <person name="Ivors K.L."/>
            <person name="Jones R.W."/>
            <person name="Kamoun S."/>
            <person name="Krampis K."/>
            <person name="Lamour K.H."/>
            <person name="Lee M.K."/>
            <person name="McDonald W.H."/>
            <person name="Medina M."/>
            <person name="Meijer H.J."/>
            <person name="Nordberg E.K."/>
            <person name="Maclean D.J."/>
            <person name="Ospina-Giraldo M.D."/>
            <person name="Morris P.F."/>
            <person name="Phuntumart V."/>
            <person name="Putnam N.H."/>
            <person name="Rash S."/>
            <person name="Rose J.K."/>
            <person name="Sakihama Y."/>
            <person name="Salamov A.A."/>
            <person name="Savidor A."/>
            <person name="Scheuring C.F."/>
            <person name="Smith B.M."/>
            <person name="Sobral B.W."/>
            <person name="Terry A."/>
            <person name="Torto-Alalibo T.A."/>
            <person name="Win J."/>
            <person name="Xu Z."/>
            <person name="Zhang H."/>
            <person name="Grigoriev I.V."/>
            <person name="Rokhsar D.S."/>
            <person name="Boore J.L."/>
        </authorList>
    </citation>
    <scope>NUCLEOTIDE SEQUENCE [LARGE SCALE GENOMIC DNA]</scope>
    <source>
        <strain evidence="1 2">P6497</strain>
    </source>
</reference>
<dbReference type="RefSeq" id="XP_009518863.1">
    <property type="nucleotide sequence ID" value="XM_009520568.1"/>
</dbReference>
<dbReference type="EMBL" id="JH159152">
    <property type="protein sequence ID" value="EGZ23575.1"/>
    <property type="molecule type" value="Genomic_DNA"/>
</dbReference>
<keyword evidence="2" id="KW-1185">Reference proteome</keyword>
<organism evidence="1 2">
    <name type="scientific">Phytophthora sojae (strain P6497)</name>
    <name type="common">Soybean stem and root rot agent</name>
    <name type="synonym">Phytophthora megasperma f. sp. glycines</name>
    <dbReference type="NCBI Taxonomy" id="1094619"/>
    <lineage>
        <taxon>Eukaryota</taxon>
        <taxon>Sar</taxon>
        <taxon>Stramenopiles</taxon>
        <taxon>Oomycota</taxon>
        <taxon>Peronosporomycetes</taxon>
        <taxon>Peronosporales</taxon>
        <taxon>Peronosporaceae</taxon>
        <taxon>Phytophthora</taxon>
    </lineage>
</organism>
<evidence type="ECO:0000313" key="2">
    <source>
        <dbReference type="Proteomes" id="UP000002640"/>
    </source>
</evidence>
<dbReference type="OMA" id="GIIVRIP"/>
<dbReference type="GeneID" id="20651932"/>
<dbReference type="Proteomes" id="UP000002640">
    <property type="component" value="Unassembled WGS sequence"/>
</dbReference>
<sequence>MGATQSSSQLHLVREPTALLSTDAGIIVRIPDAATGASTYQHNQRLLACPTSIVEDVHERKSSQQTHVAIVKPGERNQALKGSIVYLKKTSSSS</sequence>